<evidence type="ECO:0000313" key="7">
    <source>
        <dbReference type="EMBL" id="AEV25253.1"/>
    </source>
</evidence>
<dbReference type="STRING" id="640081.Dsui_0847"/>
<dbReference type="PIRSF" id="PIRSF003078">
    <property type="entry name" value="GidB"/>
    <property type="match status" value="1"/>
</dbReference>
<dbReference type="PANTHER" id="PTHR31760:SF0">
    <property type="entry name" value="S-ADENOSYL-L-METHIONINE-DEPENDENT METHYLTRANSFERASES SUPERFAMILY PROTEIN"/>
    <property type="match status" value="1"/>
</dbReference>
<comment type="subcellular location">
    <subcellularLocation>
        <location evidence="6">Cytoplasm</location>
    </subcellularLocation>
</comment>
<evidence type="ECO:0000256" key="1">
    <source>
        <dbReference type="ARBA" id="ARBA00022490"/>
    </source>
</evidence>
<evidence type="ECO:0000256" key="2">
    <source>
        <dbReference type="ARBA" id="ARBA00022552"/>
    </source>
</evidence>
<name>G8QI93_AZOOP</name>
<feature type="binding site" evidence="6">
    <location>
        <position position="147"/>
    </location>
    <ligand>
        <name>S-adenosyl-L-methionine</name>
        <dbReference type="ChEBI" id="CHEBI:59789"/>
    </ligand>
</feature>
<evidence type="ECO:0000256" key="3">
    <source>
        <dbReference type="ARBA" id="ARBA00022603"/>
    </source>
</evidence>
<evidence type="ECO:0000256" key="4">
    <source>
        <dbReference type="ARBA" id="ARBA00022679"/>
    </source>
</evidence>
<keyword evidence="1 6" id="KW-0963">Cytoplasm</keyword>
<dbReference type="EC" id="2.1.1.170" evidence="6"/>
<dbReference type="Pfam" id="PF02527">
    <property type="entry name" value="GidB"/>
    <property type="match status" value="1"/>
</dbReference>
<keyword evidence="4 6" id="KW-0808">Transferase</keyword>
<protein>
    <recommendedName>
        <fullName evidence="6">Ribosomal RNA small subunit methyltransferase G</fullName>
        <ecNumber evidence="6">2.1.1.170</ecNumber>
    </recommendedName>
    <alternativeName>
        <fullName evidence="6">16S rRNA 7-methylguanosine methyltransferase</fullName>
        <shortName evidence="6">16S rRNA m7G methyltransferase</shortName>
    </alternativeName>
</protein>
<keyword evidence="2 6" id="KW-0698">rRNA processing</keyword>
<comment type="function">
    <text evidence="6">Specifically methylates the N7 position of guanine in position 527 of 16S rRNA.</text>
</comment>
<dbReference type="NCBIfam" id="TIGR00138">
    <property type="entry name" value="rsmG_gidB"/>
    <property type="match status" value="1"/>
</dbReference>
<dbReference type="Gene3D" id="3.40.50.150">
    <property type="entry name" value="Vaccinia Virus protein VP39"/>
    <property type="match status" value="1"/>
</dbReference>
<dbReference type="GO" id="GO:0070043">
    <property type="term" value="F:rRNA (guanine-N7-)-methyltransferase activity"/>
    <property type="evidence" value="ECO:0007669"/>
    <property type="project" value="UniProtKB-UniRule"/>
</dbReference>
<reference evidence="7 8" key="1">
    <citation type="journal article" date="2012" name="J. Bacteriol.">
        <title>Complete genome sequence of the anaerobic perchlorate-reducing bacterium Azospira suillum strain PS.</title>
        <authorList>
            <person name="Byrne-Bailey K.G."/>
            <person name="Coates J.D."/>
        </authorList>
    </citation>
    <scope>NUCLEOTIDE SEQUENCE [LARGE SCALE GENOMIC DNA]</scope>
    <source>
        <strain evidence="8">ATCC BAA-33 / DSM 13638 / PS</strain>
    </source>
</reference>
<comment type="caution">
    <text evidence="6">Lacks conserved residue(s) required for the propagation of feature annotation.</text>
</comment>
<accession>G8QI93</accession>
<feature type="binding site" evidence="6">
    <location>
        <begin position="132"/>
        <end position="133"/>
    </location>
    <ligand>
        <name>S-adenosyl-L-methionine</name>
        <dbReference type="ChEBI" id="CHEBI:59789"/>
    </ligand>
</feature>
<evidence type="ECO:0000256" key="6">
    <source>
        <dbReference type="HAMAP-Rule" id="MF_00074"/>
    </source>
</evidence>
<dbReference type="RefSeq" id="WP_014235954.1">
    <property type="nucleotide sequence ID" value="NC_016616.1"/>
</dbReference>
<dbReference type="KEGG" id="dsu:Dsui_0847"/>
<keyword evidence="5 6" id="KW-0949">S-adenosyl-L-methionine</keyword>
<dbReference type="SUPFAM" id="SSF53335">
    <property type="entry name" value="S-adenosyl-L-methionine-dependent methyltransferases"/>
    <property type="match status" value="1"/>
</dbReference>
<dbReference type="AlphaFoldDB" id="G8QI93"/>
<sequence>MSGFSQAQQLAQGLDALGIPLDGAAQGKLLAYLALLAKWNKVYALTALRDQDKAVSHHLLDSLAILPFVDALAPANVLDVGSGGGQPGIPLAIARPSLAVTLLDSNSKKVAFLKQAAMELPLPGLSAQCLRVEAWQPEQKFAAITSRAFAEVADFVSLTRHLLAPGGRWLAMKGIYPQEELSRLPAGIVVEAVHPLAVPGVEGARHLVVLREE</sequence>
<dbReference type="CDD" id="cd02440">
    <property type="entry name" value="AdoMet_MTases"/>
    <property type="match status" value="1"/>
</dbReference>
<evidence type="ECO:0000313" key="8">
    <source>
        <dbReference type="Proteomes" id="UP000005633"/>
    </source>
</evidence>
<keyword evidence="3 6" id="KW-0489">Methyltransferase</keyword>
<dbReference type="InterPro" id="IPR029063">
    <property type="entry name" value="SAM-dependent_MTases_sf"/>
</dbReference>
<dbReference type="GO" id="GO:0005829">
    <property type="term" value="C:cytosol"/>
    <property type="evidence" value="ECO:0007669"/>
    <property type="project" value="TreeGrafter"/>
</dbReference>
<dbReference type="Proteomes" id="UP000005633">
    <property type="component" value="Chromosome"/>
</dbReference>
<dbReference type="InterPro" id="IPR003682">
    <property type="entry name" value="rRNA_ssu_MeTfrase_G"/>
</dbReference>
<dbReference type="HAMAP" id="MF_00074">
    <property type="entry name" value="16SrRNA_methyltr_G"/>
    <property type="match status" value="1"/>
</dbReference>
<gene>
    <name evidence="6" type="primary">rsmG</name>
    <name evidence="7" type="ordered locus">Dsui_0847</name>
</gene>
<comment type="similarity">
    <text evidence="6">Belongs to the methyltransferase superfamily. RNA methyltransferase RsmG family.</text>
</comment>
<organism evidence="7 8">
    <name type="scientific">Azospira oryzae (strain ATCC BAA-33 / DSM 13638 / PS)</name>
    <name type="common">Dechlorosoma suillum</name>
    <dbReference type="NCBI Taxonomy" id="640081"/>
    <lineage>
        <taxon>Bacteria</taxon>
        <taxon>Pseudomonadati</taxon>
        <taxon>Pseudomonadota</taxon>
        <taxon>Betaproteobacteria</taxon>
        <taxon>Rhodocyclales</taxon>
        <taxon>Rhodocyclaceae</taxon>
        <taxon>Azospira</taxon>
    </lineage>
</organism>
<comment type="catalytic activity">
    <reaction evidence="6">
        <text>guanosine(527) in 16S rRNA + S-adenosyl-L-methionine = N(7)-methylguanosine(527) in 16S rRNA + S-adenosyl-L-homocysteine</text>
        <dbReference type="Rhea" id="RHEA:42732"/>
        <dbReference type="Rhea" id="RHEA-COMP:10209"/>
        <dbReference type="Rhea" id="RHEA-COMP:10210"/>
        <dbReference type="ChEBI" id="CHEBI:57856"/>
        <dbReference type="ChEBI" id="CHEBI:59789"/>
        <dbReference type="ChEBI" id="CHEBI:74269"/>
        <dbReference type="ChEBI" id="CHEBI:74480"/>
        <dbReference type="EC" id="2.1.1.170"/>
    </reaction>
</comment>
<dbReference type="eggNOG" id="COG0357">
    <property type="taxonomic scope" value="Bacteria"/>
</dbReference>
<proteinExistence type="inferred from homology"/>
<feature type="binding site" evidence="6">
    <location>
        <position position="81"/>
    </location>
    <ligand>
        <name>S-adenosyl-L-methionine</name>
        <dbReference type="ChEBI" id="CHEBI:59789"/>
    </ligand>
</feature>
<dbReference type="OrthoDB" id="9808773at2"/>
<dbReference type="EMBL" id="CP003153">
    <property type="protein sequence ID" value="AEV25253.1"/>
    <property type="molecule type" value="Genomic_DNA"/>
</dbReference>
<evidence type="ECO:0000256" key="5">
    <source>
        <dbReference type="ARBA" id="ARBA00022691"/>
    </source>
</evidence>
<feature type="binding site" evidence="6">
    <location>
        <position position="86"/>
    </location>
    <ligand>
        <name>S-adenosyl-L-methionine</name>
        <dbReference type="ChEBI" id="CHEBI:59789"/>
    </ligand>
</feature>
<dbReference type="PANTHER" id="PTHR31760">
    <property type="entry name" value="S-ADENOSYL-L-METHIONINE-DEPENDENT METHYLTRANSFERASES SUPERFAMILY PROTEIN"/>
    <property type="match status" value="1"/>
</dbReference>
<dbReference type="HOGENOM" id="CLU_065341_2_0_4"/>